<organism evidence="8 9">
    <name type="scientific">Halalkalibacter hemicellulosilyticusJCM 9152</name>
    <dbReference type="NCBI Taxonomy" id="1236971"/>
    <lineage>
        <taxon>Bacteria</taxon>
        <taxon>Bacillati</taxon>
        <taxon>Bacillota</taxon>
        <taxon>Bacilli</taxon>
        <taxon>Bacillales</taxon>
        <taxon>Bacillaceae</taxon>
        <taxon>Halalkalibacter</taxon>
    </lineage>
</organism>
<evidence type="ECO:0000256" key="3">
    <source>
        <dbReference type="ARBA" id="ARBA00023136"/>
    </source>
</evidence>
<protein>
    <submittedName>
        <fullName evidence="8">Lipoprotein</fullName>
    </submittedName>
</protein>
<accession>W4QED7</accession>
<gene>
    <name evidence="8" type="ORF">JCM9152_1108</name>
</gene>
<evidence type="ECO:0000256" key="6">
    <source>
        <dbReference type="SAM" id="MobiDB-lite"/>
    </source>
</evidence>
<keyword evidence="9" id="KW-1185">Reference proteome</keyword>
<name>W4QED7_9BACI</name>
<dbReference type="Proteomes" id="UP000018895">
    <property type="component" value="Unassembled WGS sequence"/>
</dbReference>
<evidence type="ECO:0000313" key="8">
    <source>
        <dbReference type="EMBL" id="GAE29729.1"/>
    </source>
</evidence>
<keyword evidence="3" id="KW-0472">Membrane</keyword>
<dbReference type="OrthoDB" id="9787283at2"/>
<dbReference type="STRING" id="1236971.JCM9152_1108"/>
<dbReference type="EMBL" id="BAUU01000006">
    <property type="protein sequence ID" value="GAE29729.1"/>
    <property type="molecule type" value="Genomic_DNA"/>
</dbReference>
<dbReference type="PANTHER" id="PTHR43649">
    <property type="entry name" value="ARABINOSE-BINDING PROTEIN-RELATED"/>
    <property type="match status" value="1"/>
</dbReference>
<evidence type="ECO:0000256" key="1">
    <source>
        <dbReference type="ARBA" id="ARBA00022475"/>
    </source>
</evidence>
<dbReference type="Gene3D" id="3.40.190.10">
    <property type="entry name" value="Periplasmic binding protein-like II"/>
    <property type="match status" value="2"/>
</dbReference>
<keyword evidence="2 7" id="KW-0732">Signal</keyword>
<feature type="region of interest" description="Disordered" evidence="6">
    <location>
        <begin position="29"/>
        <end position="48"/>
    </location>
</feature>
<evidence type="ECO:0000256" key="2">
    <source>
        <dbReference type="ARBA" id="ARBA00022729"/>
    </source>
</evidence>
<reference evidence="8" key="1">
    <citation type="journal article" date="2014" name="Genome Announc.">
        <title>Draft Genome Sequences of Three Alkaliphilic Bacillus Strains, Bacillus wakoensis JCM 9140T, Bacillus akibai JCM 9157T, and Bacillus hemicellulosilyticus JCM 9152T.</title>
        <authorList>
            <person name="Yuki M."/>
            <person name="Oshima K."/>
            <person name="Suda W."/>
            <person name="Oshida Y."/>
            <person name="Kitamura K."/>
            <person name="Iida T."/>
            <person name="Hattori M."/>
            <person name="Ohkuma M."/>
        </authorList>
    </citation>
    <scope>NUCLEOTIDE SEQUENCE [LARGE SCALE GENOMIC DNA]</scope>
    <source>
        <strain evidence="8">JCM 9152</strain>
    </source>
</reference>
<evidence type="ECO:0000313" key="9">
    <source>
        <dbReference type="Proteomes" id="UP000018895"/>
    </source>
</evidence>
<feature type="chain" id="PRO_5004848405" evidence="7">
    <location>
        <begin position="24"/>
        <end position="515"/>
    </location>
</feature>
<dbReference type="PANTHER" id="PTHR43649:SF33">
    <property type="entry name" value="POLYGALACTURONAN_RHAMNOGALACTURONAN-BINDING PROTEIN YTCQ"/>
    <property type="match status" value="1"/>
</dbReference>
<dbReference type="RefSeq" id="WP_035341621.1">
    <property type="nucleotide sequence ID" value="NZ_BAUU01000006.1"/>
</dbReference>
<comment type="caution">
    <text evidence="8">The sequence shown here is derived from an EMBL/GenBank/DDBJ whole genome shotgun (WGS) entry which is preliminary data.</text>
</comment>
<evidence type="ECO:0000256" key="4">
    <source>
        <dbReference type="ARBA" id="ARBA00023139"/>
    </source>
</evidence>
<evidence type="ECO:0000256" key="7">
    <source>
        <dbReference type="SAM" id="SignalP"/>
    </source>
</evidence>
<proteinExistence type="predicted"/>
<dbReference type="SUPFAM" id="SSF53850">
    <property type="entry name" value="Periplasmic binding protein-like II"/>
    <property type="match status" value="1"/>
</dbReference>
<keyword evidence="1" id="KW-1003">Cell membrane</keyword>
<dbReference type="Pfam" id="PF01547">
    <property type="entry name" value="SBP_bac_1"/>
    <property type="match status" value="1"/>
</dbReference>
<sequence>MKRKIFIKPFLMLLLMFTVLVFAACSNGEDANGTDEPSDPSDDNAVESDEPLEISMGLNFDGTEAPESGNEVERLIEEYTNTQLDITHMVSANFCERLPVLIASGDLPDVIPSCGAPNQPYLLSAMQDGVFWEIGQYLDQFPNLASMTDIVYSNVEVNGELYGIPRYRPLSRFVTVYRKDWLDNLGIDEPTNFEEFYAALEAVTNDDPNNSGSDDTRGYTSVALPGDFGLDFGLAFGAPNNWDVDEEGNFTADHETEEYLEGLKFSRQMYEDGYVNSDIVAPDRSTREADFENGVTGFFAAATNNVVSLESRLLNNFPDAELGVYSALEGVDGERRLEGAMGSNGILMFPKSSVETEEHLLQLLGFFETLNDQEMVDLLGWGIEGTHYEMVDGQPQYIDYDVYMNDVGFPYRFPLVTAPIDDVMTQGQLSELEERVREIEVENDEFAVMDPAINLISDTRNELGADLDQLINDAKYRFVTGAIDEDGWWAEVDTWRSRGGDTIRTELEELYAERQ</sequence>
<dbReference type="InterPro" id="IPR050490">
    <property type="entry name" value="Bact_solute-bd_prot1"/>
</dbReference>
<dbReference type="InterPro" id="IPR006059">
    <property type="entry name" value="SBP"/>
</dbReference>
<feature type="compositionally biased region" description="Acidic residues" evidence="6">
    <location>
        <begin position="32"/>
        <end position="48"/>
    </location>
</feature>
<keyword evidence="4" id="KW-0564">Palmitate</keyword>
<dbReference type="PROSITE" id="PS51257">
    <property type="entry name" value="PROKAR_LIPOPROTEIN"/>
    <property type="match status" value="1"/>
</dbReference>
<evidence type="ECO:0000256" key="5">
    <source>
        <dbReference type="ARBA" id="ARBA00023288"/>
    </source>
</evidence>
<feature type="signal peptide" evidence="7">
    <location>
        <begin position="1"/>
        <end position="23"/>
    </location>
</feature>
<keyword evidence="5 8" id="KW-0449">Lipoprotein</keyword>
<dbReference type="AlphaFoldDB" id="W4QED7"/>